<keyword evidence="5 9" id="KW-0949">S-adenosyl-L-methionine</keyword>
<comment type="catalytic activity">
    <reaction evidence="1 9">
        <text>guanosine(46) in tRNA + S-adenosyl-L-methionine = N(7)-methylguanosine(46) in tRNA + S-adenosyl-L-homocysteine</text>
        <dbReference type="Rhea" id="RHEA:42708"/>
        <dbReference type="Rhea" id="RHEA-COMP:10188"/>
        <dbReference type="Rhea" id="RHEA-COMP:10189"/>
        <dbReference type="ChEBI" id="CHEBI:57856"/>
        <dbReference type="ChEBI" id="CHEBI:59789"/>
        <dbReference type="ChEBI" id="CHEBI:74269"/>
        <dbReference type="ChEBI" id="CHEBI:74480"/>
        <dbReference type="EC" id="2.1.1.33"/>
    </reaction>
</comment>
<keyword evidence="4 9" id="KW-0808">Transferase</keyword>
<feature type="binding site" evidence="9">
    <location>
        <begin position="113"/>
        <end position="114"/>
    </location>
    <ligand>
        <name>S-adenosyl-L-methionine</name>
        <dbReference type="ChEBI" id="CHEBI:59789"/>
    </ligand>
</feature>
<name>A0A383V8D5_TETOB</name>
<organism evidence="11 12">
    <name type="scientific">Tetradesmus obliquus</name>
    <name type="common">Green alga</name>
    <name type="synonym">Acutodesmus obliquus</name>
    <dbReference type="NCBI Taxonomy" id="3088"/>
    <lineage>
        <taxon>Eukaryota</taxon>
        <taxon>Viridiplantae</taxon>
        <taxon>Chlorophyta</taxon>
        <taxon>core chlorophytes</taxon>
        <taxon>Chlorophyceae</taxon>
        <taxon>CS clade</taxon>
        <taxon>Sphaeropleales</taxon>
        <taxon>Scenedesmaceae</taxon>
        <taxon>Tetradesmus</taxon>
    </lineage>
</organism>
<feature type="binding site" evidence="9">
    <location>
        <position position="90"/>
    </location>
    <ligand>
        <name>S-adenosyl-L-methionine</name>
        <dbReference type="ChEBI" id="CHEBI:59789"/>
    </ligand>
</feature>
<protein>
    <recommendedName>
        <fullName evidence="9">tRNA (guanine-N(7)-)-methyltransferase</fullName>
        <ecNumber evidence="9">2.1.1.33</ecNumber>
    </recommendedName>
    <alternativeName>
        <fullName evidence="9">tRNA (guanine(46)-N(7))-methyltransferase</fullName>
    </alternativeName>
    <alternativeName>
        <fullName evidence="9">tRNA(m7G46)-methyltransferase</fullName>
    </alternativeName>
</protein>
<feature type="active site" evidence="9">
    <location>
        <position position="169"/>
    </location>
</feature>
<dbReference type="NCBIfam" id="TIGR00091">
    <property type="entry name" value="tRNA (guanosine(46)-N7)-methyltransferase TrmB"/>
    <property type="match status" value="1"/>
</dbReference>
<evidence type="ECO:0000256" key="4">
    <source>
        <dbReference type="ARBA" id="ARBA00022679"/>
    </source>
</evidence>
<keyword evidence="2 9" id="KW-0820">tRNA-binding</keyword>
<dbReference type="InterPro" id="IPR025763">
    <property type="entry name" value="Trm8_euk"/>
</dbReference>
<dbReference type="GO" id="GO:0005634">
    <property type="term" value="C:nucleus"/>
    <property type="evidence" value="ECO:0007669"/>
    <property type="project" value="UniProtKB-SubCell"/>
</dbReference>
<dbReference type="STRING" id="3088.A0A383V8D5"/>
<dbReference type="CDD" id="cd02440">
    <property type="entry name" value="AdoMet_MTases"/>
    <property type="match status" value="1"/>
</dbReference>
<gene>
    <name evidence="11" type="ORF">BQ4739_LOCUS1577</name>
</gene>
<keyword evidence="12" id="KW-1185">Reference proteome</keyword>
<evidence type="ECO:0000256" key="10">
    <source>
        <dbReference type="SAM" id="MobiDB-lite"/>
    </source>
</evidence>
<evidence type="ECO:0000256" key="9">
    <source>
        <dbReference type="HAMAP-Rule" id="MF_03055"/>
    </source>
</evidence>
<evidence type="ECO:0000256" key="8">
    <source>
        <dbReference type="ARBA" id="ARBA00023242"/>
    </source>
</evidence>
<comment type="similarity">
    <text evidence="9">Belongs to the class I-like SAM-binding methyltransferase superfamily. TrmB family.</text>
</comment>
<sequence>MRKRERSETANEGAADAPQSKAIAKHPRKAMYRARAHSNPFNDNTTFDVPVHPEQVDWSEHYPERCSKPGETSTSGQQQHDSLVRFADVGCGFGGLIVKLAPLYPDKLMLGMEIRDKVAAYVCERIACLRREHPGQYQNISCMRSNAMKYLPNYFRKGQLEKLFFLFPDPHFKVANHRRRIIQPCLLTEYAHIMAPGGWLYTITDVPELGEWMRSKLEAHPMFDPVPEEELEADPAAGLLAAASEEAQKVARNEGKTFRAVFRRRESPREL</sequence>
<dbReference type="HAMAP" id="MF_03055">
    <property type="entry name" value="tRNA_methyltr_TrmB_euk"/>
    <property type="match status" value="1"/>
</dbReference>
<evidence type="ECO:0000256" key="5">
    <source>
        <dbReference type="ARBA" id="ARBA00022691"/>
    </source>
</evidence>
<reference evidence="11 12" key="1">
    <citation type="submission" date="2016-10" db="EMBL/GenBank/DDBJ databases">
        <authorList>
            <person name="Cai Z."/>
        </authorList>
    </citation>
    <scope>NUCLEOTIDE SEQUENCE [LARGE SCALE GENOMIC DNA]</scope>
</reference>
<feature type="binding site" evidence="9">
    <location>
        <begin position="146"/>
        <end position="147"/>
    </location>
    <ligand>
        <name>S-adenosyl-L-methionine</name>
        <dbReference type="ChEBI" id="CHEBI:59789"/>
    </ligand>
</feature>
<dbReference type="Pfam" id="PF02390">
    <property type="entry name" value="Methyltransf_4"/>
    <property type="match status" value="1"/>
</dbReference>
<dbReference type="GO" id="GO:0008176">
    <property type="term" value="F:tRNA (guanine(46)-N7)-methyltransferase activity"/>
    <property type="evidence" value="ECO:0007669"/>
    <property type="project" value="UniProtKB-UniRule"/>
</dbReference>
<evidence type="ECO:0000256" key="6">
    <source>
        <dbReference type="ARBA" id="ARBA00022694"/>
    </source>
</evidence>
<evidence type="ECO:0000256" key="2">
    <source>
        <dbReference type="ARBA" id="ARBA00022555"/>
    </source>
</evidence>
<dbReference type="PANTHER" id="PTHR23417:SF16">
    <property type="entry name" value="TRNA (GUANINE-N(7)-)-METHYLTRANSFERASE"/>
    <property type="match status" value="1"/>
</dbReference>
<dbReference type="EMBL" id="FNXT01000120">
    <property type="protein sequence ID" value="SZX61042.1"/>
    <property type="molecule type" value="Genomic_DNA"/>
</dbReference>
<evidence type="ECO:0000313" key="12">
    <source>
        <dbReference type="Proteomes" id="UP000256970"/>
    </source>
</evidence>
<keyword evidence="6 9" id="KW-0819">tRNA processing</keyword>
<keyword evidence="7 9" id="KW-0694">RNA-binding</keyword>
<dbReference type="GO" id="GO:0000049">
    <property type="term" value="F:tRNA binding"/>
    <property type="evidence" value="ECO:0007669"/>
    <property type="project" value="UniProtKB-UniRule"/>
</dbReference>
<dbReference type="Gene3D" id="3.40.50.150">
    <property type="entry name" value="Vaccinia Virus protein VP39"/>
    <property type="match status" value="1"/>
</dbReference>
<dbReference type="InterPro" id="IPR003358">
    <property type="entry name" value="tRNA_(Gua-N-7)_MeTrfase_Trmb"/>
</dbReference>
<evidence type="ECO:0000313" key="11">
    <source>
        <dbReference type="EMBL" id="SZX61042.1"/>
    </source>
</evidence>
<keyword evidence="3 9" id="KW-0489">Methyltransferase</keyword>
<dbReference type="SUPFAM" id="SSF53335">
    <property type="entry name" value="S-adenosyl-L-methionine-dependent methyltransferases"/>
    <property type="match status" value="1"/>
</dbReference>
<evidence type="ECO:0000256" key="1">
    <source>
        <dbReference type="ARBA" id="ARBA00000142"/>
    </source>
</evidence>
<comment type="function">
    <text evidence="9">Catalyzes the formation of N(7)-methylguanine at position 46 (m7G46) in tRNA.</text>
</comment>
<proteinExistence type="inferred from homology"/>
<dbReference type="EC" id="2.1.1.33" evidence="9"/>
<dbReference type="Proteomes" id="UP000256970">
    <property type="component" value="Unassembled WGS sequence"/>
</dbReference>
<feature type="binding site" evidence="9">
    <location>
        <begin position="244"/>
        <end position="246"/>
    </location>
    <ligand>
        <name>S-adenosyl-L-methionine</name>
        <dbReference type="ChEBI" id="CHEBI:59789"/>
    </ligand>
</feature>
<dbReference type="PROSITE" id="PS51625">
    <property type="entry name" value="SAM_MT_TRMB"/>
    <property type="match status" value="1"/>
</dbReference>
<dbReference type="UniPathway" id="UPA00989"/>
<keyword evidence="8 9" id="KW-0539">Nucleus</keyword>
<comment type="subcellular location">
    <subcellularLocation>
        <location evidence="9">Nucleus</location>
    </subcellularLocation>
</comment>
<dbReference type="AlphaFoldDB" id="A0A383V8D5"/>
<dbReference type="PANTHER" id="PTHR23417">
    <property type="entry name" value="3-DEOXY-D-MANNO-OCTULOSONIC-ACID TRANSFERASE/TRNA GUANINE-N 7 - -METHYLTRANSFERASE"/>
    <property type="match status" value="1"/>
</dbReference>
<evidence type="ECO:0000256" key="3">
    <source>
        <dbReference type="ARBA" id="ARBA00022603"/>
    </source>
</evidence>
<accession>A0A383V8D5</accession>
<dbReference type="InterPro" id="IPR029063">
    <property type="entry name" value="SAM-dependent_MTases_sf"/>
</dbReference>
<feature type="region of interest" description="Disordered" evidence="10">
    <location>
        <begin position="1"/>
        <end position="30"/>
    </location>
</feature>
<feature type="binding site" evidence="9">
    <location>
        <position position="166"/>
    </location>
    <ligand>
        <name>S-adenosyl-L-methionine</name>
        <dbReference type="ChEBI" id="CHEBI:59789"/>
    </ligand>
</feature>
<comment type="pathway">
    <text evidence="9">tRNA modification; N(7)-methylguanine-tRNA biosynthesis.</text>
</comment>
<dbReference type="GO" id="GO:0043527">
    <property type="term" value="C:tRNA methyltransferase complex"/>
    <property type="evidence" value="ECO:0007669"/>
    <property type="project" value="TreeGrafter"/>
</dbReference>
<evidence type="ECO:0000256" key="7">
    <source>
        <dbReference type="ARBA" id="ARBA00022884"/>
    </source>
</evidence>